<evidence type="ECO:0000313" key="1">
    <source>
        <dbReference type="EMBL" id="KAE9055862.1"/>
    </source>
</evidence>
<protein>
    <submittedName>
        <fullName evidence="1">Uncharacterized protein</fullName>
    </submittedName>
</protein>
<evidence type="ECO:0000313" key="2">
    <source>
        <dbReference type="Proteomes" id="UP000488956"/>
    </source>
</evidence>
<organism evidence="1 2">
    <name type="scientific">Phytophthora fragariae</name>
    <dbReference type="NCBI Taxonomy" id="53985"/>
    <lineage>
        <taxon>Eukaryota</taxon>
        <taxon>Sar</taxon>
        <taxon>Stramenopiles</taxon>
        <taxon>Oomycota</taxon>
        <taxon>Peronosporomycetes</taxon>
        <taxon>Peronosporales</taxon>
        <taxon>Peronosporaceae</taxon>
        <taxon>Phytophthora</taxon>
    </lineage>
</organism>
<proteinExistence type="predicted"/>
<accession>A0A6G0JGQ5</accession>
<name>A0A6G0JGQ5_9STRA</name>
<reference evidence="1 2" key="1">
    <citation type="submission" date="2018-09" db="EMBL/GenBank/DDBJ databases">
        <title>Genomic investigation of the strawberry pathogen Phytophthora fragariae indicates pathogenicity is determined by transcriptional variation in three key races.</title>
        <authorList>
            <person name="Adams T.M."/>
            <person name="Armitage A.D."/>
            <person name="Sobczyk M.K."/>
            <person name="Bates H.J."/>
            <person name="Dunwell J.M."/>
            <person name="Nellist C.F."/>
            <person name="Harrison R.J."/>
        </authorList>
    </citation>
    <scope>NUCLEOTIDE SEQUENCE [LARGE SCALE GENOMIC DNA]</scope>
    <source>
        <strain evidence="1 2">ONT-3</strain>
    </source>
</reference>
<dbReference type="EMBL" id="QXFX01008247">
    <property type="protein sequence ID" value="KAE9055862.1"/>
    <property type="molecule type" value="Genomic_DNA"/>
</dbReference>
<gene>
    <name evidence="1" type="ORF">PF010_g31989</name>
</gene>
<comment type="caution">
    <text evidence="1">The sequence shown here is derived from an EMBL/GenBank/DDBJ whole genome shotgun (WGS) entry which is preliminary data.</text>
</comment>
<sequence length="60" mass="6643">MHARIVTCNSFGLQARSVLHKSTKCEAQLSVTAGEMEFRVKVTQQITSHNYAMDNFPASA</sequence>
<dbReference type="AlphaFoldDB" id="A0A6G0JGQ5"/>
<dbReference type="Proteomes" id="UP000488956">
    <property type="component" value="Unassembled WGS sequence"/>
</dbReference>